<evidence type="ECO:0000313" key="3">
    <source>
        <dbReference type="Proteomes" id="UP001362999"/>
    </source>
</evidence>
<feature type="non-terminal residue" evidence="2">
    <location>
        <position position="1"/>
    </location>
</feature>
<dbReference type="Proteomes" id="UP001362999">
    <property type="component" value="Unassembled WGS sequence"/>
</dbReference>
<feature type="compositionally biased region" description="Polar residues" evidence="1">
    <location>
        <begin position="11"/>
        <end position="22"/>
    </location>
</feature>
<protein>
    <submittedName>
        <fullName evidence="2">Uncharacterized protein</fullName>
    </submittedName>
</protein>
<accession>A0AAV9ZSC0</accession>
<feature type="compositionally biased region" description="Basic and acidic residues" evidence="1">
    <location>
        <begin position="818"/>
        <end position="827"/>
    </location>
</feature>
<feature type="region of interest" description="Disordered" evidence="1">
    <location>
        <begin position="928"/>
        <end position="947"/>
    </location>
</feature>
<dbReference type="EMBL" id="JAWWNJ010000118">
    <property type="protein sequence ID" value="KAK6989032.1"/>
    <property type="molecule type" value="Genomic_DNA"/>
</dbReference>
<evidence type="ECO:0000313" key="2">
    <source>
        <dbReference type="EMBL" id="KAK6989032.1"/>
    </source>
</evidence>
<gene>
    <name evidence="2" type="ORF">R3P38DRAFT_2572320</name>
</gene>
<dbReference type="AlphaFoldDB" id="A0AAV9ZSC0"/>
<feature type="region of interest" description="Disordered" evidence="1">
    <location>
        <begin position="798"/>
        <end position="827"/>
    </location>
</feature>
<feature type="region of interest" description="Disordered" evidence="1">
    <location>
        <begin position="11"/>
        <end position="31"/>
    </location>
</feature>
<sequence>KSDEAIQLRANSQLQALNTSKKQVPPRRKTRASMGAIVNTGARTIEIPLDPIPMAEVPEPSTESTSQPLLSAAPRLAEVFDGDIDKLDKVLNDFAQLCLGRDAVVTVTPKKGTTAKKKSGSAKKKQDKPFMINYVHPYIHPLKSLIMLRSQRRLRHFTCMKFEVEVVGDFDHHNPASEASVSACEAGEDPPDELFQWDFSPGYLQCRWNKLMIKKIVDILLAEHEEDQEDFIEVGANRVFMENAMKDKLATWRGSWHKFQPRFSSATQHVETLAEAHARAVQAKEQHQLEMRSLALKTRKLGDRIETSTHTIALKILAGTARDVETWKRMRDMVGHLGIWGMSSEEEADVMLDGQLVRIYKVKVCIWREPSIADYLRFVDAQTAMNKKNQPGPKPAPRVRNPQHGFGTAAAPPGLPRNLYSSTWLDSKTPAYIETLNIPKEVFELFRAMESSHSTGSPTFPVRIQIRSAMLFNPAQTLAQTGPYFDGFIKNKLGVFGAHYGDPNFLLDIPPPSEATAPDGYKLNDGDFRRPLWINPKFPYLVLLPRFSPFNGPLFSRLNVNEKTVPIVEVTVPGSSFGQFNIRWGLDQKVVDSWLYLESLLRLTLRTMMDLYGSRPGEAVYTFLSPISYCYTERNATSHSNAVKIALRSRDAFLPLMAEITVMFILLDARDTQDWRRRLMDRTKLNWQWIVDLEQSAVGNMHIDRLGGIMDLTLRKTHMDHHLPRHARWLLPHLLGRHRVPLYFFYGNDLPLKEPIPDALINLDGEVVFSRWSATGSKWQSLRNGLPPTTTSARLQAKVQQSEMPSAPPPASTPFPAVERDSGQKPGEDVHAFLERRRLHNEKRAQHESFDARKARLAREQHASGGSAPGKKGARVFIWEEDGGFFIRRACNRTDAADRWDEFTPRQRLYDSFSNQWDLCTALAPTEIAEPDNFDDDDGDEDDFFFH</sequence>
<feature type="region of interest" description="Disordered" evidence="1">
    <location>
        <begin position="386"/>
        <end position="412"/>
    </location>
</feature>
<feature type="compositionally biased region" description="Acidic residues" evidence="1">
    <location>
        <begin position="929"/>
        <end position="947"/>
    </location>
</feature>
<reference evidence="2 3" key="1">
    <citation type="journal article" date="2024" name="J Genomics">
        <title>Draft genome sequencing and assembly of Favolaschia claudopus CIRM-BRFM 2984 isolated from oak limbs.</title>
        <authorList>
            <person name="Navarro D."/>
            <person name="Drula E."/>
            <person name="Chaduli D."/>
            <person name="Cazenave R."/>
            <person name="Ahrendt S."/>
            <person name="Wang J."/>
            <person name="Lipzen A."/>
            <person name="Daum C."/>
            <person name="Barry K."/>
            <person name="Grigoriev I.V."/>
            <person name="Favel A."/>
            <person name="Rosso M.N."/>
            <person name="Martin F."/>
        </authorList>
    </citation>
    <scope>NUCLEOTIDE SEQUENCE [LARGE SCALE GENOMIC DNA]</scope>
    <source>
        <strain evidence="2 3">CIRM-BRFM 2984</strain>
    </source>
</reference>
<comment type="caution">
    <text evidence="2">The sequence shown here is derived from an EMBL/GenBank/DDBJ whole genome shotgun (WGS) entry which is preliminary data.</text>
</comment>
<proteinExistence type="predicted"/>
<name>A0AAV9ZSC0_9AGAR</name>
<keyword evidence="3" id="KW-1185">Reference proteome</keyword>
<evidence type="ECO:0000256" key="1">
    <source>
        <dbReference type="SAM" id="MobiDB-lite"/>
    </source>
</evidence>
<organism evidence="2 3">
    <name type="scientific">Favolaschia claudopus</name>
    <dbReference type="NCBI Taxonomy" id="2862362"/>
    <lineage>
        <taxon>Eukaryota</taxon>
        <taxon>Fungi</taxon>
        <taxon>Dikarya</taxon>
        <taxon>Basidiomycota</taxon>
        <taxon>Agaricomycotina</taxon>
        <taxon>Agaricomycetes</taxon>
        <taxon>Agaricomycetidae</taxon>
        <taxon>Agaricales</taxon>
        <taxon>Marasmiineae</taxon>
        <taxon>Mycenaceae</taxon>
        <taxon>Favolaschia</taxon>
    </lineage>
</organism>